<feature type="domain" description="Alpha-type protein kinase" evidence="7">
    <location>
        <begin position="804"/>
        <end position="1041"/>
    </location>
</feature>
<evidence type="ECO:0000259" key="7">
    <source>
        <dbReference type="PROSITE" id="PS51158"/>
    </source>
</evidence>
<evidence type="ECO:0000313" key="8">
    <source>
        <dbReference type="EMBL" id="GKT26533.1"/>
    </source>
</evidence>
<sequence>MGKKKISRERYAKALDLLQENYQARLAKIVSQISEKEGEVQRFYKNYQDFMKKKNKRLKALREEQEDLESLISDLESTSRRTTNTSTRAVLKRQKNEKAEELATIINSIDRIVDEQKAALVKFQKVEKEIVPDIKRARESRIKRYGTAFATIESLKSFGDALVRKIIKVDDMTSNIDLVFVFDATGSMWRYIDTVHSILQQLIDDTTSVFLGLDIRVAVIAYRDFDCKDDSVRIQYKNFSSNIPEVKAYIKSIEARGGADWAEDIASGFEVALSKLSWLPADSEMKIVCRSLIHIADAGCHGRQYTGSTGFGDYHPGGDPRGRNIEHMVRLYIDTVHSILQQLIDDTTSVFLGLDIRVAVIAYRDFDCKDDSVRIQYKNFSSNIPEVKAYIKSIEARGGADWAEDIASGFEVALSKLSWLPADSEMKIVCRSLIHIADAGCHGRQYTGSTGFGDYHPGGDPRGRNIEHMVRLLARRGIDFTTVKLHNSVDFMFSKFKEFYEDERKKSDSESTIIRDTPKAWHTPFAQDVGGRNEIASYTYEGGSTIAKSALSDEFFKSFSTSVRETVSRTTAGTRKAQEARYGKEEVEVDEVLWTKLEKNPELLSDEELDLIVHNLSVEQISGAKHKAQRLSSFILSVGGLDPVGDVESVATVLESEMLKHPRAKAAAAAKKRRMMKKTTSKKKKGKKRGRRGSSSDDEDEAEKVIERNLGLSMPDTGLIAVGGDTGFAKGSDPFLSTEQIDNPVPGWTSAVPCESLYYMFDKEARKASKEEVKKGMRDNVLGKLINSKDACFDLCQYLQDRRRTHDEGNKYACYSRDVSIRIQEKPFMAGKCRFAFKAMMNNGGCEWAPVVVKVPIPLESRQSPDGFVEDIVAQSIAGYFAVEYSKILGSREGKTISYLPAFLLATGCFDIPFVHVEPYFGPEQISMYFAAEGKSAPSPLPKFEKWMGNLAGSALMEGFKATPNSFAHFSYSLSCKEFLVTDVQGWALGNTYICTDPVIHTREPEFLTNLDGNFHDSGILKWFMSHACTKICEELEFLTPGQRKPKDMTKGMNVSGIFEVCKDMKMNCSCCDKSLDHPKDRKTICEELEFLTPGQRKPKDMTKGMNVSGIFEVCKDMKMNCSCCDKSLDNPKDRKTVINVGVCCPTCKARFDTVVSKHCKKCKKEFYTLEEIDKLNNGGKPFVMCPSCRPRK</sequence>
<dbReference type="InterPro" id="IPR011009">
    <property type="entry name" value="Kinase-like_dom_sf"/>
</dbReference>
<dbReference type="Gene3D" id="3.20.200.10">
    <property type="entry name" value="MHCK/EF2 kinase"/>
    <property type="match status" value="1"/>
</dbReference>
<evidence type="ECO:0000256" key="2">
    <source>
        <dbReference type="ARBA" id="ARBA00022679"/>
    </source>
</evidence>
<dbReference type="InterPro" id="IPR004166">
    <property type="entry name" value="a-kinase_dom"/>
</dbReference>
<gene>
    <name evidence="8" type="ORF">ADUPG1_013389</name>
</gene>
<keyword evidence="3" id="KW-0418">Kinase</keyword>
<comment type="caution">
    <text evidence="8">The sequence shown here is derived from an EMBL/GenBank/DDBJ whole genome shotgun (WGS) entry which is preliminary data.</text>
</comment>
<dbReference type="SMART" id="SM00811">
    <property type="entry name" value="Alpha_kinase"/>
    <property type="match status" value="1"/>
</dbReference>
<dbReference type="SUPFAM" id="SSF53300">
    <property type="entry name" value="vWA-like"/>
    <property type="match status" value="2"/>
</dbReference>
<evidence type="ECO:0000313" key="9">
    <source>
        <dbReference type="Proteomes" id="UP001057375"/>
    </source>
</evidence>
<dbReference type="CDD" id="cd04515">
    <property type="entry name" value="Alpha_kinase"/>
    <property type="match status" value="1"/>
</dbReference>
<name>A0ABQ5K3A4_9EUKA</name>
<dbReference type="SUPFAM" id="SSF56112">
    <property type="entry name" value="Protein kinase-like (PK-like)"/>
    <property type="match status" value="1"/>
</dbReference>
<dbReference type="Pfam" id="PF02816">
    <property type="entry name" value="Alpha_kinase"/>
    <property type="match status" value="1"/>
</dbReference>
<feature type="region of interest" description="Disordered" evidence="5">
    <location>
        <begin position="663"/>
        <end position="703"/>
    </location>
</feature>
<dbReference type="InterPro" id="IPR002035">
    <property type="entry name" value="VWF_A"/>
</dbReference>
<keyword evidence="4" id="KW-0175">Coiled coil</keyword>
<keyword evidence="2" id="KW-0808">Transferase</keyword>
<keyword evidence="9" id="KW-1185">Reference proteome</keyword>
<evidence type="ECO:0000259" key="6">
    <source>
        <dbReference type="PROSITE" id="PS50234"/>
    </source>
</evidence>
<protein>
    <recommendedName>
        <fullName evidence="10">Alpha-type protein kinase domain-containing protein</fullName>
    </recommendedName>
</protein>
<feature type="domain" description="VWFA" evidence="6">
    <location>
        <begin position="177"/>
        <end position="298"/>
    </location>
</feature>
<dbReference type="PROSITE" id="PS51158">
    <property type="entry name" value="ALPHA_KINASE"/>
    <property type="match status" value="1"/>
</dbReference>
<dbReference type="PANTHER" id="PTHR47763:SF4">
    <property type="entry name" value="ALPHA-PROTEIN KINASE VWKA"/>
    <property type="match status" value="1"/>
</dbReference>
<dbReference type="InterPro" id="IPR052969">
    <property type="entry name" value="Thr-specific_kinase-like"/>
</dbReference>
<evidence type="ECO:0000256" key="1">
    <source>
        <dbReference type="ARBA" id="ARBA00022527"/>
    </source>
</evidence>
<feature type="compositionally biased region" description="Basic residues" evidence="5">
    <location>
        <begin position="670"/>
        <end position="692"/>
    </location>
</feature>
<dbReference type="Gene3D" id="3.40.50.410">
    <property type="entry name" value="von Willebrand factor, type A domain"/>
    <property type="match status" value="2"/>
</dbReference>
<proteinExistence type="predicted"/>
<dbReference type="PANTHER" id="PTHR47763">
    <property type="entry name" value="ALPHA-PROTEIN KINASE VWKA"/>
    <property type="match status" value="1"/>
</dbReference>
<reference evidence="8" key="1">
    <citation type="submission" date="2022-03" db="EMBL/GenBank/DDBJ databases">
        <title>Draft genome sequence of Aduncisulcus paluster, a free-living microaerophilic Fornicata.</title>
        <authorList>
            <person name="Yuyama I."/>
            <person name="Kume K."/>
            <person name="Tamura T."/>
            <person name="Inagaki Y."/>
            <person name="Hashimoto T."/>
        </authorList>
    </citation>
    <scope>NUCLEOTIDE SEQUENCE</scope>
    <source>
        <strain evidence="8">NY0171</strain>
    </source>
</reference>
<keyword evidence="1" id="KW-0723">Serine/threonine-protein kinase</keyword>
<dbReference type="InterPro" id="IPR036465">
    <property type="entry name" value="vWFA_dom_sf"/>
</dbReference>
<evidence type="ECO:0000256" key="4">
    <source>
        <dbReference type="SAM" id="Coils"/>
    </source>
</evidence>
<dbReference type="Gene3D" id="3.30.200.20">
    <property type="entry name" value="Phosphorylase Kinase, domain 1"/>
    <property type="match status" value="1"/>
</dbReference>
<organism evidence="8 9">
    <name type="scientific">Aduncisulcus paluster</name>
    <dbReference type="NCBI Taxonomy" id="2918883"/>
    <lineage>
        <taxon>Eukaryota</taxon>
        <taxon>Metamonada</taxon>
        <taxon>Carpediemonas-like organisms</taxon>
        <taxon>Aduncisulcus</taxon>
    </lineage>
</organism>
<dbReference type="PROSITE" id="PS50234">
    <property type="entry name" value="VWFA"/>
    <property type="match status" value="1"/>
</dbReference>
<accession>A0ABQ5K3A4</accession>
<evidence type="ECO:0000256" key="3">
    <source>
        <dbReference type="ARBA" id="ARBA00022777"/>
    </source>
</evidence>
<evidence type="ECO:0008006" key="10">
    <source>
        <dbReference type="Google" id="ProtNLM"/>
    </source>
</evidence>
<feature type="coiled-coil region" evidence="4">
    <location>
        <begin position="44"/>
        <end position="81"/>
    </location>
</feature>
<evidence type="ECO:0000256" key="5">
    <source>
        <dbReference type="SAM" id="MobiDB-lite"/>
    </source>
</evidence>
<dbReference type="Proteomes" id="UP001057375">
    <property type="component" value="Unassembled WGS sequence"/>
</dbReference>
<dbReference type="EMBL" id="BQXS01012660">
    <property type="protein sequence ID" value="GKT26533.1"/>
    <property type="molecule type" value="Genomic_DNA"/>
</dbReference>